<proteinExistence type="predicted"/>
<evidence type="ECO:0000256" key="1">
    <source>
        <dbReference type="SAM" id="SignalP"/>
    </source>
</evidence>
<evidence type="ECO:0000313" key="2">
    <source>
        <dbReference type="EMBL" id="NBR94183.1"/>
    </source>
</evidence>
<gene>
    <name evidence="2" type="ORF">EBT44_05025</name>
</gene>
<protein>
    <submittedName>
        <fullName evidence="2">DUF541 domain-containing protein</fullName>
    </submittedName>
</protein>
<dbReference type="EMBL" id="RFXN01000070">
    <property type="protein sequence ID" value="NBR94183.1"/>
    <property type="molecule type" value="Genomic_DNA"/>
</dbReference>
<feature type="signal peptide" evidence="1">
    <location>
        <begin position="1"/>
        <end position="32"/>
    </location>
</feature>
<dbReference type="PANTHER" id="PTHR34387">
    <property type="entry name" value="SLR1258 PROTEIN"/>
    <property type="match status" value="1"/>
</dbReference>
<dbReference type="Proteomes" id="UP000740727">
    <property type="component" value="Unassembled WGS sequence"/>
</dbReference>
<organism evidence="2 3">
    <name type="scientific">Candidatus Fonsibacter lacus</name>
    <dbReference type="NCBI Taxonomy" id="2576439"/>
    <lineage>
        <taxon>Bacteria</taxon>
        <taxon>Pseudomonadati</taxon>
        <taxon>Pseudomonadota</taxon>
        <taxon>Alphaproteobacteria</taxon>
        <taxon>Candidatus Pelagibacterales</taxon>
        <taxon>Candidatus Pelagibacterales incertae sedis</taxon>
        <taxon>Candidatus Fonsibacter</taxon>
    </lineage>
</organism>
<sequence length="207" mass="21815">MAMNAKKLIPATILSTALALLPVGTSAQSASAATSGVSVQGTGTVKVTPDTVRLNATIQSQNLTIYPEYTWTQEKGQELKGYRASQSFTVLIRDETNAGAIIDAAVDAAGDNIQVTSVTPIVLEIDDAQDAAREKAVAKAKKKALAYAKLFDFDLGKILWVSETNSSYNPPIFGLAKASADAAAAPTEIDLGEQDVTVTVDVRWAIK</sequence>
<dbReference type="InterPro" id="IPR007497">
    <property type="entry name" value="SIMPL/DUF541"/>
</dbReference>
<dbReference type="Gene3D" id="3.30.110.170">
    <property type="entry name" value="Protein of unknown function (DUF541), domain 1"/>
    <property type="match status" value="1"/>
</dbReference>
<name>A0A965GD76_9PROT</name>
<keyword evidence="1" id="KW-0732">Signal</keyword>
<evidence type="ECO:0000313" key="3">
    <source>
        <dbReference type="Proteomes" id="UP000740727"/>
    </source>
</evidence>
<accession>A0A965GD76</accession>
<dbReference type="AlphaFoldDB" id="A0A965GD76"/>
<dbReference type="GO" id="GO:0006974">
    <property type="term" value="P:DNA damage response"/>
    <property type="evidence" value="ECO:0007669"/>
    <property type="project" value="TreeGrafter"/>
</dbReference>
<comment type="caution">
    <text evidence="2">The sequence shown here is derived from an EMBL/GenBank/DDBJ whole genome shotgun (WGS) entry which is preliminary data.</text>
</comment>
<dbReference type="InterPro" id="IPR052022">
    <property type="entry name" value="26kDa_periplasmic_antigen"/>
</dbReference>
<feature type="chain" id="PRO_5037720702" evidence="1">
    <location>
        <begin position="33"/>
        <end position="207"/>
    </location>
</feature>
<dbReference type="Pfam" id="PF04402">
    <property type="entry name" value="SIMPL"/>
    <property type="match status" value="1"/>
</dbReference>
<reference evidence="2" key="1">
    <citation type="submission" date="2018-10" db="EMBL/GenBank/DDBJ databases">
        <title>Iterative Subtractive Binning of Freshwater Chronoseries Metagenomes Recovers Nearly Complete Genomes from over Four Hundred Novel Species.</title>
        <authorList>
            <person name="Rodriguez-R L.M."/>
            <person name="Tsementzi D."/>
            <person name="Luo C."/>
            <person name="Konstantinidis K.T."/>
        </authorList>
    </citation>
    <scope>NUCLEOTIDE SEQUENCE</scope>
    <source>
        <strain evidence="2">WB5_2A_028</strain>
    </source>
</reference>
<dbReference type="PANTHER" id="PTHR34387:SF2">
    <property type="entry name" value="SLR1258 PROTEIN"/>
    <property type="match status" value="1"/>
</dbReference>